<evidence type="ECO:0000313" key="1">
    <source>
        <dbReference type="EMBL" id="AFZ25728.1"/>
    </source>
</evidence>
<dbReference type="STRING" id="56107.Cylst_3592"/>
<name>K9WZU3_9NOST</name>
<dbReference type="eggNOG" id="ENOG5031XGW">
    <property type="taxonomic scope" value="Bacteria"/>
</dbReference>
<dbReference type="OrthoDB" id="574419at2"/>
<dbReference type="Proteomes" id="UP000010475">
    <property type="component" value="Chromosome"/>
</dbReference>
<organism evidence="1 2">
    <name type="scientific">Cylindrospermum stagnale PCC 7417</name>
    <dbReference type="NCBI Taxonomy" id="56107"/>
    <lineage>
        <taxon>Bacteria</taxon>
        <taxon>Bacillati</taxon>
        <taxon>Cyanobacteriota</taxon>
        <taxon>Cyanophyceae</taxon>
        <taxon>Nostocales</taxon>
        <taxon>Nostocaceae</taxon>
        <taxon>Cylindrospermum</taxon>
    </lineage>
</organism>
<dbReference type="AlphaFoldDB" id="K9WZU3"/>
<protein>
    <submittedName>
        <fullName evidence="1">Uncharacterized protein</fullName>
    </submittedName>
</protein>
<sequence length="179" mass="20880">MTNYDAEIINSMVEHMRNFIEKPHPVFSDMPVCPFTQKARQQETIIYQVYSFSSIHDLNCDSHLIQLINNFNSSVNHEALLFIHPDKQAMTPDEIEKFVERLNEIISHTGLIAFAGHPHHDFNIQGVFTRQAPYLHFIVQSYQIIKTSSDLLLKTRYYENWTEENLKSVGFPRNAPTQN</sequence>
<accession>K9WZU3</accession>
<dbReference type="EMBL" id="CP003642">
    <property type="protein sequence ID" value="AFZ25728.1"/>
    <property type="molecule type" value="Genomic_DNA"/>
</dbReference>
<reference evidence="1 2" key="1">
    <citation type="submission" date="2012-06" db="EMBL/GenBank/DDBJ databases">
        <title>Finished chromosome of genome of Cylindrospermum stagnale PCC 7417.</title>
        <authorList>
            <consortium name="US DOE Joint Genome Institute"/>
            <person name="Gugger M."/>
            <person name="Coursin T."/>
            <person name="Rippka R."/>
            <person name="Tandeau De Marsac N."/>
            <person name="Huntemann M."/>
            <person name="Wei C.-L."/>
            <person name="Han J."/>
            <person name="Detter J.C."/>
            <person name="Han C."/>
            <person name="Tapia R."/>
            <person name="Chen A."/>
            <person name="Kyrpides N."/>
            <person name="Mavromatis K."/>
            <person name="Markowitz V."/>
            <person name="Szeto E."/>
            <person name="Ivanova N."/>
            <person name="Pagani I."/>
            <person name="Pati A."/>
            <person name="Goodwin L."/>
            <person name="Nordberg H.P."/>
            <person name="Cantor M.N."/>
            <person name="Hua S.X."/>
            <person name="Woyke T."/>
            <person name="Kerfeld C.A."/>
        </authorList>
    </citation>
    <scope>NUCLEOTIDE SEQUENCE [LARGE SCALE GENOMIC DNA]</scope>
    <source>
        <strain evidence="1 2">PCC 7417</strain>
    </source>
</reference>
<evidence type="ECO:0000313" key="2">
    <source>
        <dbReference type="Proteomes" id="UP000010475"/>
    </source>
</evidence>
<gene>
    <name evidence="1" type="ORF">Cylst_3592</name>
</gene>
<dbReference type="HOGENOM" id="CLU_1546099_0_0_3"/>
<keyword evidence="2" id="KW-1185">Reference proteome</keyword>
<dbReference type="KEGG" id="csg:Cylst_3592"/>
<dbReference type="RefSeq" id="WP_015208976.1">
    <property type="nucleotide sequence ID" value="NC_019757.1"/>
</dbReference>
<proteinExistence type="predicted"/>